<name>A0ABQ5DK16_9ASTR</name>
<feature type="compositionally biased region" description="Acidic residues" evidence="1">
    <location>
        <begin position="187"/>
        <end position="211"/>
    </location>
</feature>
<organism evidence="2 3">
    <name type="scientific">Tanacetum coccineum</name>
    <dbReference type="NCBI Taxonomy" id="301880"/>
    <lineage>
        <taxon>Eukaryota</taxon>
        <taxon>Viridiplantae</taxon>
        <taxon>Streptophyta</taxon>
        <taxon>Embryophyta</taxon>
        <taxon>Tracheophyta</taxon>
        <taxon>Spermatophyta</taxon>
        <taxon>Magnoliopsida</taxon>
        <taxon>eudicotyledons</taxon>
        <taxon>Gunneridae</taxon>
        <taxon>Pentapetalae</taxon>
        <taxon>asterids</taxon>
        <taxon>campanulids</taxon>
        <taxon>Asterales</taxon>
        <taxon>Asteraceae</taxon>
        <taxon>Asteroideae</taxon>
        <taxon>Anthemideae</taxon>
        <taxon>Anthemidinae</taxon>
        <taxon>Tanacetum</taxon>
    </lineage>
</organism>
<evidence type="ECO:0000256" key="1">
    <source>
        <dbReference type="SAM" id="MobiDB-lite"/>
    </source>
</evidence>
<evidence type="ECO:0000313" key="2">
    <source>
        <dbReference type="EMBL" id="GJT39277.1"/>
    </source>
</evidence>
<protein>
    <submittedName>
        <fullName evidence="2">Uncharacterized protein</fullName>
    </submittedName>
</protein>
<dbReference type="EMBL" id="BQNB010015373">
    <property type="protein sequence ID" value="GJT39277.1"/>
    <property type="molecule type" value="Genomic_DNA"/>
</dbReference>
<reference evidence="2" key="1">
    <citation type="journal article" date="2022" name="Int. J. Mol. Sci.">
        <title>Draft Genome of Tanacetum Coccineum: Genomic Comparison of Closely Related Tanacetum-Family Plants.</title>
        <authorList>
            <person name="Yamashiro T."/>
            <person name="Shiraishi A."/>
            <person name="Nakayama K."/>
            <person name="Satake H."/>
        </authorList>
    </citation>
    <scope>NUCLEOTIDE SEQUENCE</scope>
</reference>
<reference evidence="2" key="2">
    <citation type="submission" date="2022-01" db="EMBL/GenBank/DDBJ databases">
        <authorList>
            <person name="Yamashiro T."/>
            <person name="Shiraishi A."/>
            <person name="Satake H."/>
            <person name="Nakayama K."/>
        </authorList>
    </citation>
    <scope>NUCLEOTIDE SEQUENCE</scope>
</reference>
<feature type="compositionally biased region" description="Basic and acidic residues" evidence="1">
    <location>
        <begin position="9"/>
        <end position="21"/>
    </location>
</feature>
<evidence type="ECO:0000313" key="3">
    <source>
        <dbReference type="Proteomes" id="UP001151760"/>
    </source>
</evidence>
<dbReference type="Proteomes" id="UP001151760">
    <property type="component" value="Unassembled WGS sequence"/>
</dbReference>
<gene>
    <name evidence="2" type="ORF">Tco_0939142</name>
</gene>
<feature type="region of interest" description="Disordered" evidence="1">
    <location>
        <begin position="187"/>
        <end position="220"/>
    </location>
</feature>
<proteinExistence type="predicted"/>
<feature type="region of interest" description="Disordered" evidence="1">
    <location>
        <begin position="1"/>
        <end position="21"/>
    </location>
</feature>
<comment type="caution">
    <text evidence="2">The sequence shown here is derived from an EMBL/GenBank/DDBJ whole genome shotgun (WGS) entry which is preliminary data.</text>
</comment>
<accession>A0ABQ5DK16</accession>
<keyword evidence="3" id="KW-1185">Reference proteome</keyword>
<sequence>MPKKKKKSQSMDKGKDKDKEDDTVNMFFKKMEFISVDHCVIFDWSKMSQGLDAFVEKLKLLKKEVEADLPNPLSKNKTDNLEQLVGVAKPPVVNVNNPSVGTTKGRQKLRIKGGKEKAIEKVLKGMNLCSMCGGYDNTMRESEDGLKVKRSCGSKEVLSQWEVGQLSIAADQVVDIHYPNEMVDIPDDIDLVDYDEEDPKEDPEEEPEEDVDINRGMKLE</sequence>